<evidence type="ECO:0000313" key="3">
    <source>
        <dbReference type="Proteomes" id="UP000193218"/>
    </source>
</evidence>
<dbReference type="EMBL" id="NBSH01000007">
    <property type="protein sequence ID" value="ORX36877.1"/>
    <property type="molecule type" value="Genomic_DNA"/>
</dbReference>
<comment type="caution">
    <text evidence="2">The sequence shown here is derived from an EMBL/GenBank/DDBJ whole genome shotgun (WGS) entry which is preliminary data.</text>
</comment>
<gene>
    <name evidence="2" type="ORF">BD324DRAFT_475854</name>
</gene>
<organism evidence="2 3">
    <name type="scientific">Kockovaella imperatae</name>
    <dbReference type="NCBI Taxonomy" id="4999"/>
    <lineage>
        <taxon>Eukaryota</taxon>
        <taxon>Fungi</taxon>
        <taxon>Dikarya</taxon>
        <taxon>Basidiomycota</taxon>
        <taxon>Agaricomycotina</taxon>
        <taxon>Tremellomycetes</taxon>
        <taxon>Tremellales</taxon>
        <taxon>Cuniculitremaceae</taxon>
        <taxon>Kockovaella</taxon>
    </lineage>
</organism>
<accession>A0A1Y1UH74</accession>
<name>A0A1Y1UH74_9TREE</name>
<feature type="compositionally biased region" description="Basic and acidic residues" evidence="1">
    <location>
        <begin position="145"/>
        <end position="158"/>
    </location>
</feature>
<protein>
    <recommendedName>
        <fullName evidence="4">BZIP domain-containing protein</fullName>
    </recommendedName>
</protein>
<dbReference type="InParanoid" id="A0A1Y1UH74"/>
<feature type="region of interest" description="Disordered" evidence="1">
    <location>
        <begin position="246"/>
        <end position="272"/>
    </location>
</feature>
<dbReference type="STRING" id="4999.A0A1Y1UH74"/>
<dbReference type="AlphaFoldDB" id="A0A1Y1UH74"/>
<dbReference type="GeneID" id="33554698"/>
<evidence type="ECO:0000256" key="1">
    <source>
        <dbReference type="SAM" id="MobiDB-lite"/>
    </source>
</evidence>
<reference evidence="2 3" key="1">
    <citation type="submission" date="2017-03" db="EMBL/GenBank/DDBJ databases">
        <title>Widespread Adenine N6-methylation of Active Genes in Fungi.</title>
        <authorList>
            <consortium name="DOE Joint Genome Institute"/>
            <person name="Mondo S.J."/>
            <person name="Dannebaum R.O."/>
            <person name="Kuo R.C."/>
            <person name="Louie K.B."/>
            <person name="Bewick A.J."/>
            <person name="Labutti K."/>
            <person name="Haridas S."/>
            <person name="Kuo A."/>
            <person name="Salamov A."/>
            <person name="Ahrendt S.R."/>
            <person name="Lau R."/>
            <person name="Bowen B.P."/>
            <person name="Lipzen A."/>
            <person name="Sullivan W."/>
            <person name="Andreopoulos W.B."/>
            <person name="Clum A."/>
            <person name="Lindquist E."/>
            <person name="Daum C."/>
            <person name="Northen T.R."/>
            <person name="Ramamoorthy G."/>
            <person name="Schmitz R.J."/>
            <person name="Gryganskyi A."/>
            <person name="Culley D."/>
            <person name="Magnuson J."/>
            <person name="James T.Y."/>
            <person name="O'Malley M.A."/>
            <person name="Stajich J.E."/>
            <person name="Spatafora J.W."/>
            <person name="Visel A."/>
            <person name="Grigoriev I.V."/>
        </authorList>
    </citation>
    <scope>NUCLEOTIDE SEQUENCE [LARGE SCALE GENOMIC DNA]</scope>
    <source>
        <strain evidence="2 3">NRRL Y-17943</strain>
    </source>
</reference>
<evidence type="ECO:0000313" key="2">
    <source>
        <dbReference type="EMBL" id="ORX36877.1"/>
    </source>
</evidence>
<proteinExistence type="predicted"/>
<feature type="compositionally biased region" description="Acidic residues" evidence="1">
    <location>
        <begin position="132"/>
        <end position="144"/>
    </location>
</feature>
<feature type="compositionally biased region" description="Basic residues" evidence="1">
    <location>
        <begin position="263"/>
        <end position="272"/>
    </location>
</feature>
<dbReference type="RefSeq" id="XP_021870946.1">
    <property type="nucleotide sequence ID" value="XM_022012890.1"/>
</dbReference>
<sequence>MSNGMSWLELTIFSSQDDKPMPISTDPYDAQLFHPAPSYPSSYPGARPQAVSGKEIGIDPGVLGGFHNVSTGAHVADDAETDPASPALRPISPHETIPDPPGVRRSSRPKLRPRSDSYLNKLRQSSNKSILEEDEDHDDDDDDDKIMRDEADSPERLEPIDMADEDELEQLRLLEMGGPAMKKDKRRLQNKLAQRSFRARSRIVRREAANHLADVEVKTVNQMEELKLLRIMVENLRKENLELKRRFSEDFPMPSPTISKSGSGRKRKASGP</sequence>
<dbReference type="Proteomes" id="UP000193218">
    <property type="component" value="Unassembled WGS sequence"/>
</dbReference>
<feature type="region of interest" description="Disordered" evidence="1">
    <location>
        <begin position="76"/>
        <end position="158"/>
    </location>
</feature>
<keyword evidence="3" id="KW-1185">Reference proteome</keyword>
<evidence type="ECO:0008006" key="4">
    <source>
        <dbReference type="Google" id="ProtNLM"/>
    </source>
</evidence>
<dbReference type="CDD" id="cd14688">
    <property type="entry name" value="bZIP_YAP"/>
    <property type="match status" value="1"/>
</dbReference>